<dbReference type="PROSITE" id="PS00108">
    <property type="entry name" value="PROTEIN_KINASE_ST"/>
    <property type="match status" value="1"/>
</dbReference>
<dbReference type="Gene3D" id="3.30.200.20">
    <property type="entry name" value="Phosphorylase Kinase, domain 1"/>
    <property type="match status" value="1"/>
</dbReference>
<feature type="repeat" description="TPR" evidence="5">
    <location>
        <begin position="611"/>
        <end position="644"/>
    </location>
</feature>
<dbReference type="PANTHER" id="PTHR43289:SF6">
    <property type="entry name" value="SERINE_THREONINE-PROTEIN KINASE NEKL-3"/>
    <property type="match status" value="1"/>
</dbReference>
<evidence type="ECO:0000256" key="1">
    <source>
        <dbReference type="ARBA" id="ARBA00022679"/>
    </source>
</evidence>
<dbReference type="GO" id="GO:0004674">
    <property type="term" value="F:protein serine/threonine kinase activity"/>
    <property type="evidence" value="ECO:0007669"/>
    <property type="project" value="UniProtKB-EC"/>
</dbReference>
<dbReference type="PROSITE" id="PS50005">
    <property type="entry name" value="TPR"/>
    <property type="match status" value="4"/>
</dbReference>
<keyword evidence="1 8" id="KW-0808">Transferase</keyword>
<name>A0A7Y9NQD9_9BACT</name>
<dbReference type="AlphaFoldDB" id="A0A7Y9NQD9"/>
<keyword evidence="6" id="KW-1133">Transmembrane helix</keyword>
<dbReference type="EC" id="2.7.11.1" evidence="8"/>
<dbReference type="SUPFAM" id="SSF48452">
    <property type="entry name" value="TPR-like"/>
    <property type="match status" value="2"/>
</dbReference>
<dbReference type="InterPro" id="IPR000719">
    <property type="entry name" value="Prot_kinase_dom"/>
</dbReference>
<dbReference type="CDD" id="cd14014">
    <property type="entry name" value="STKc_PknB_like"/>
    <property type="match status" value="1"/>
</dbReference>
<evidence type="ECO:0000256" key="5">
    <source>
        <dbReference type="PROSITE-ProRule" id="PRU00339"/>
    </source>
</evidence>
<dbReference type="Gene3D" id="1.10.510.10">
    <property type="entry name" value="Transferase(Phosphotransferase) domain 1"/>
    <property type="match status" value="1"/>
</dbReference>
<evidence type="ECO:0000313" key="8">
    <source>
        <dbReference type="EMBL" id="NYF53629.1"/>
    </source>
</evidence>
<dbReference type="PROSITE" id="PS50293">
    <property type="entry name" value="TPR_REGION"/>
    <property type="match status" value="2"/>
</dbReference>
<dbReference type="EMBL" id="JACCCV010000002">
    <property type="protein sequence ID" value="NYF53629.1"/>
    <property type="molecule type" value="Genomic_DNA"/>
</dbReference>
<organism evidence="8 9">
    <name type="scientific">Tunturiibacter lichenicola</name>
    <dbReference type="NCBI Taxonomy" id="2051959"/>
    <lineage>
        <taxon>Bacteria</taxon>
        <taxon>Pseudomonadati</taxon>
        <taxon>Acidobacteriota</taxon>
        <taxon>Terriglobia</taxon>
        <taxon>Terriglobales</taxon>
        <taxon>Acidobacteriaceae</taxon>
        <taxon>Tunturiibacter</taxon>
    </lineage>
</organism>
<dbReference type="Pfam" id="PF13181">
    <property type="entry name" value="TPR_8"/>
    <property type="match status" value="1"/>
</dbReference>
<accession>A0A7Y9NQD9</accession>
<reference evidence="8 9" key="1">
    <citation type="submission" date="2020-07" db="EMBL/GenBank/DDBJ databases">
        <title>Genomic Encyclopedia of Type Strains, Phase IV (KMG-V): Genome sequencing to study the core and pangenomes of soil and plant-associated prokaryotes.</title>
        <authorList>
            <person name="Whitman W."/>
        </authorList>
    </citation>
    <scope>NUCLEOTIDE SEQUENCE [LARGE SCALE GENOMIC DNA]</scope>
    <source>
        <strain evidence="8 9">M8UP30</strain>
    </source>
</reference>
<sequence>MAEVTNALPVGELVGNNYEILGIAGAGGMGIVYRAWDAKLERTVALKFLPTLLNADVREREYFVLEARMASSLDHPNIGVIHGIEETTDGHAFIVMGFYDGLSLAQRIAKGPLSTLEAVDVAIQVALGLCEAHSHHIVHRDIKPSNVMLTNTRSVKIVDFGLARLINAETATASGIVGSIKYVSPEQALGQRTDQRTDIWSLGVVLAEMLAGRNPFDRGTIPAILVAILNEPPQLLDGLPIALQGIIYRSLSKDTEKRYQHCSEMLADLQAAQAELSNDSTNRREAIGRKTTSRSNDIRRYVEQASVSTWSRAQKPRNRWLPLGLGLCGLVLLACLFLFPRVREQLGSRIRVGEEHIAVLPFTNIGNNPENQALSEGLVDTLSGKLSDLDVGNKALWVIPASEIRRLKVTDPAAALKTLGANLVISGSIRRDGTAVNLNLNLINTKNLRLIGSVDVVDQAGDLSALQDEAVSRLAHLMDLPVSAEMLHNTGGSVVPAAYQNYLTALGYMQRYDKAGNLDQAIEVLNAAIETDPKFALGYGQLGEAYRLKYQLDRNQHWLDEAQGNLEKAIQLDSSLPAAYVTLGRIHDVSGKRELALQEFQHALQLDPRNAMAMRGLARAYERSGRVADAEAAYKKAVALKPDDWESYNLIGNFYDRQGKYPEAITALRRAIDMTPDNAEVYLNLGATYVDSGDSAVLPTAEQALKRSIELGPTYPAYANLASLYLAQRRYRESAEVNEKALRLNENDYMVWNNLLIAYERLGDSSKAKMVRERIVPLLEQNIRLKPQDAQAHSLLAVMQAKDGVPGSALEHAQTAIALSPDDPSILVNVAGAYEMCGDRKQALGYLEMALHKGFPLSQLENDPDMRDLLRDPGFHFGKPSLTQ</sequence>
<comment type="caution">
    <text evidence="8">The sequence shown here is derived from an EMBL/GenBank/DDBJ whole genome shotgun (WGS) entry which is preliminary data.</text>
</comment>
<keyword evidence="4" id="KW-0067">ATP-binding</keyword>
<protein>
    <submittedName>
        <fullName evidence="8">Serine/threonine-protein kinase</fullName>
        <ecNumber evidence="8">2.7.11.1</ecNumber>
    </submittedName>
</protein>
<dbReference type="SMART" id="SM00028">
    <property type="entry name" value="TPR"/>
    <property type="match status" value="8"/>
</dbReference>
<evidence type="ECO:0000259" key="7">
    <source>
        <dbReference type="PROSITE" id="PS50011"/>
    </source>
</evidence>
<feature type="transmembrane region" description="Helical" evidence="6">
    <location>
        <begin position="320"/>
        <end position="339"/>
    </location>
</feature>
<keyword evidence="5" id="KW-0802">TPR repeat</keyword>
<evidence type="ECO:0000256" key="4">
    <source>
        <dbReference type="ARBA" id="ARBA00022840"/>
    </source>
</evidence>
<proteinExistence type="predicted"/>
<dbReference type="GO" id="GO:0005524">
    <property type="term" value="F:ATP binding"/>
    <property type="evidence" value="ECO:0007669"/>
    <property type="project" value="UniProtKB-KW"/>
</dbReference>
<feature type="repeat" description="TPR" evidence="5">
    <location>
        <begin position="715"/>
        <end position="748"/>
    </location>
</feature>
<evidence type="ECO:0000313" key="9">
    <source>
        <dbReference type="Proteomes" id="UP000534186"/>
    </source>
</evidence>
<dbReference type="Proteomes" id="UP000534186">
    <property type="component" value="Unassembled WGS sequence"/>
</dbReference>
<dbReference type="PROSITE" id="PS50011">
    <property type="entry name" value="PROTEIN_KINASE_DOM"/>
    <property type="match status" value="1"/>
</dbReference>
<keyword evidence="6" id="KW-0472">Membrane</keyword>
<feature type="repeat" description="TPR" evidence="5">
    <location>
        <begin position="577"/>
        <end position="610"/>
    </location>
</feature>
<dbReference type="SUPFAM" id="SSF56112">
    <property type="entry name" value="Protein kinase-like (PK-like)"/>
    <property type="match status" value="1"/>
</dbReference>
<evidence type="ECO:0000256" key="6">
    <source>
        <dbReference type="SAM" id="Phobius"/>
    </source>
</evidence>
<dbReference type="InterPro" id="IPR011990">
    <property type="entry name" value="TPR-like_helical_dom_sf"/>
</dbReference>
<dbReference type="Pfam" id="PF13432">
    <property type="entry name" value="TPR_16"/>
    <property type="match status" value="2"/>
</dbReference>
<gene>
    <name evidence="8" type="ORF">HDF12_004028</name>
</gene>
<evidence type="ECO:0000256" key="3">
    <source>
        <dbReference type="ARBA" id="ARBA00022777"/>
    </source>
</evidence>
<feature type="domain" description="Protein kinase" evidence="7">
    <location>
        <begin position="18"/>
        <end position="276"/>
    </location>
</feature>
<dbReference type="InterPro" id="IPR019734">
    <property type="entry name" value="TPR_rpt"/>
</dbReference>
<dbReference type="InterPro" id="IPR011009">
    <property type="entry name" value="Kinase-like_dom_sf"/>
</dbReference>
<dbReference type="SMART" id="SM00220">
    <property type="entry name" value="S_TKc"/>
    <property type="match status" value="1"/>
</dbReference>
<dbReference type="Pfam" id="PF13414">
    <property type="entry name" value="TPR_11"/>
    <property type="match status" value="1"/>
</dbReference>
<dbReference type="Gene3D" id="1.25.40.10">
    <property type="entry name" value="Tetratricopeptide repeat domain"/>
    <property type="match status" value="3"/>
</dbReference>
<dbReference type="PANTHER" id="PTHR43289">
    <property type="entry name" value="MITOGEN-ACTIVATED PROTEIN KINASE KINASE KINASE 20-RELATED"/>
    <property type="match status" value="1"/>
</dbReference>
<keyword evidence="6" id="KW-0812">Transmembrane</keyword>
<keyword evidence="2" id="KW-0547">Nucleotide-binding</keyword>
<dbReference type="Pfam" id="PF00069">
    <property type="entry name" value="Pkinase"/>
    <property type="match status" value="1"/>
</dbReference>
<feature type="repeat" description="TPR" evidence="5">
    <location>
        <begin position="645"/>
        <end position="678"/>
    </location>
</feature>
<dbReference type="InterPro" id="IPR008271">
    <property type="entry name" value="Ser/Thr_kinase_AS"/>
</dbReference>
<keyword evidence="3 8" id="KW-0418">Kinase</keyword>
<evidence type="ECO:0000256" key="2">
    <source>
        <dbReference type="ARBA" id="ARBA00022741"/>
    </source>
</evidence>